<comment type="subcellular location">
    <subcellularLocation>
        <location evidence="1">Cell membrane</location>
        <topology evidence="1">Multi-pass membrane protein</topology>
    </subcellularLocation>
</comment>
<feature type="transmembrane region" description="Helical" evidence="6">
    <location>
        <begin position="219"/>
        <end position="238"/>
    </location>
</feature>
<dbReference type="RefSeq" id="WP_167151311.1">
    <property type="nucleotide sequence ID" value="NZ_JAAMOX010000002.1"/>
</dbReference>
<evidence type="ECO:0000313" key="7">
    <source>
        <dbReference type="EMBL" id="NIH54771.1"/>
    </source>
</evidence>
<keyword evidence="5 6" id="KW-0472">Membrane</keyword>
<comment type="caution">
    <text evidence="7">The sequence shown here is derived from an EMBL/GenBank/DDBJ whole genome shotgun (WGS) entry which is preliminary data.</text>
</comment>
<feature type="transmembrane region" description="Helical" evidence="6">
    <location>
        <begin position="38"/>
        <end position="56"/>
    </location>
</feature>
<feature type="transmembrane region" description="Helical" evidence="6">
    <location>
        <begin position="138"/>
        <end position="164"/>
    </location>
</feature>
<evidence type="ECO:0000256" key="3">
    <source>
        <dbReference type="ARBA" id="ARBA00022692"/>
    </source>
</evidence>
<keyword evidence="3 6" id="KW-0812">Transmembrane</keyword>
<sequence>MDLFDAFLSSGVRLTTPILLAALACLPTQWTKDLNIGLEGAMLFGAFGGVVFGLMFQSVALGIAATVIAGIISGLIFGYVITRLNVNVFVAGIALNIFAAAATVYLLRSFFGVKGTLSDPGIPSLPVYNIPFIKDIPVIGAIVSGHTILTYLSWVLVAVMVFAVRRTVLVRRLKAAGEHPAALAAAGGNVNRMRVWAQVWCFALCALAGAQLSVGQLTLFTEGMTNGLGFVALAAVIFCRGKVKWLAVMSVIFGLASAVAVQVNDAVVAPQFAQMLPYVIAFIGLIVLAKTSKDGGIRIATPTMEA</sequence>
<dbReference type="GO" id="GO:0005886">
    <property type="term" value="C:plasma membrane"/>
    <property type="evidence" value="ECO:0007669"/>
    <property type="project" value="UniProtKB-SubCell"/>
</dbReference>
<keyword evidence="2" id="KW-1003">Cell membrane</keyword>
<keyword evidence="7" id="KW-0762">Sugar transport</keyword>
<protein>
    <submittedName>
        <fullName evidence="7">Simple sugar transport system permease protein</fullName>
    </submittedName>
</protein>
<feature type="transmembrane region" description="Helical" evidence="6">
    <location>
        <begin position="62"/>
        <end position="81"/>
    </location>
</feature>
<dbReference type="PANTHER" id="PTHR43370:SF1">
    <property type="entry name" value="GUANOSINE ABC TRANSPORTER PERMEASE PROTEIN NUPQ"/>
    <property type="match status" value="1"/>
</dbReference>
<dbReference type="CDD" id="cd06580">
    <property type="entry name" value="TM_PBP1_transp_TpRbsC_like"/>
    <property type="match status" value="1"/>
</dbReference>
<feature type="transmembrane region" description="Helical" evidence="6">
    <location>
        <begin position="195"/>
        <end position="213"/>
    </location>
</feature>
<reference evidence="7 8" key="1">
    <citation type="submission" date="2020-02" db="EMBL/GenBank/DDBJ databases">
        <title>Sequencing the genomes of 1000 actinobacteria strains.</title>
        <authorList>
            <person name="Klenk H.-P."/>
        </authorList>
    </citation>
    <scope>NUCLEOTIDE SEQUENCE [LARGE SCALE GENOMIC DNA]</scope>
    <source>
        <strain evidence="7 8">DSM 27960</strain>
    </source>
</reference>
<dbReference type="Proteomes" id="UP000541033">
    <property type="component" value="Unassembled WGS sequence"/>
</dbReference>
<dbReference type="EMBL" id="JAAMOX010000002">
    <property type="protein sequence ID" value="NIH54771.1"/>
    <property type="molecule type" value="Genomic_DNA"/>
</dbReference>
<feature type="transmembrane region" description="Helical" evidence="6">
    <location>
        <begin position="6"/>
        <end position="26"/>
    </location>
</feature>
<gene>
    <name evidence="7" type="ORF">FHX76_002667</name>
</gene>
<feature type="transmembrane region" description="Helical" evidence="6">
    <location>
        <begin position="88"/>
        <end position="107"/>
    </location>
</feature>
<organism evidence="7 8">
    <name type="scientific">Lysinibacter cavernae</name>
    <dbReference type="NCBI Taxonomy" id="1640652"/>
    <lineage>
        <taxon>Bacteria</taxon>
        <taxon>Bacillati</taxon>
        <taxon>Actinomycetota</taxon>
        <taxon>Actinomycetes</taxon>
        <taxon>Micrococcales</taxon>
        <taxon>Microbacteriaceae</taxon>
        <taxon>Lysinibacter</taxon>
    </lineage>
</organism>
<dbReference type="PANTHER" id="PTHR43370">
    <property type="entry name" value="SUGAR ABC TRANSPORTER INTEGRAL MEMBRANE PROTEIN-RELATED"/>
    <property type="match status" value="1"/>
</dbReference>
<feature type="transmembrane region" description="Helical" evidence="6">
    <location>
        <begin position="269"/>
        <end position="289"/>
    </location>
</feature>
<keyword evidence="8" id="KW-1185">Reference proteome</keyword>
<evidence type="ECO:0000256" key="1">
    <source>
        <dbReference type="ARBA" id="ARBA00004651"/>
    </source>
</evidence>
<evidence type="ECO:0000313" key="8">
    <source>
        <dbReference type="Proteomes" id="UP000541033"/>
    </source>
</evidence>
<dbReference type="Pfam" id="PF02653">
    <property type="entry name" value="BPD_transp_2"/>
    <property type="match status" value="1"/>
</dbReference>
<feature type="transmembrane region" description="Helical" evidence="6">
    <location>
        <begin position="245"/>
        <end position="263"/>
    </location>
</feature>
<evidence type="ECO:0000256" key="6">
    <source>
        <dbReference type="SAM" id="Phobius"/>
    </source>
</evidence>
<keyword evidence="4 6" id="KW-1133">Transmembrane helix</keyword>
<dbReference type="AlphaFoldDB" id="A0A7X5TTL9"/>
<dbReference type="GO" id="GO:0022857">
    <property type="term" value="F:transmembrane transporter activity"/>
    <property type="evidence" value="ECO:0007669"/>
    <property type="project" value="InterPro"/>
</dbReference>
<keyword evidence="7" id="KW-0813">Transport</keyword>
<evidence type="ECO:0000256" key="4">
    <source>
        <dbReference type="ARBA" id="ARBA00022989"/>
    </source>
</evidence>
<evidence type="ECO:0000256" key="2">
    <source>
        <dbReference type="ARBA" id="ARBA00022475"/>
    </source>
</evidence>
<evidence type="ECO:0000256" key="5">
    <source>
        <dbReference type="ARBA" id="ARBA00023136"/>
    </source>
</evidence>
<proteinExistence type="predicted"/>
<accession>A0A7X5TTL9</accession>
<name>A0A7X5TTL9_9MICO</name>
<dbReference type="InterPro" id="IPR001851">
    <property type="entry name" value="ABC_transp_permease"/>
</dbReference>